<feature type="domain" description="Neurotransmitter-gated ion-channel transmembrane" evidence="14">
    <location>
        <begin position="623"/>
        <end position="723"/>
    </location>
</feature>
<organism evidence="15 16">
    <name type="scientific">Meloidogyne incognita</name>
    <name type="common">Southern root-knot nematode worm</name>
    <name type="synonym">Oxyuris incognita</name>
    <dbReference type="NCBI Taxonomy" id="6306"/>
    <lineage>
        <taxon>Eukaryota</taxon>
        <taxon>Metazoa</taxon>
        <taxon>Ecdysozoa</taxon>
        <taxon>Nematoda</taxon>
        <taxon>Chromadorea</taxon>
        <taxon>Rhabditida</taxon>
        <taxon>Tylenchina</taxon>
        <taxon>Tylenchomorpha</taxon>
        <taxon>Tylenchoidea</taxon>
        <taxon>Meloidogynidae</taxon>
        <taxon>Meloidogyninae</taxon>
        <taxon>Meloidogyne</taxon>
        <taxon>Meloidogyne incognita group</taxon>
    </lineage>
</organism>
<dbReference type="InterPro" id="IPR006029">
    <property type="entry name" value="Neurotrans-gated_channel_TM"/>
</dbReference>
<keyword evidence="15" id="KW-1185">Reference proteome</keyword>
<feature type="transmembrane region" description="Helical" evidence="12">
    <location>
        <begin position="752"/>
        <end position="769"/>
    </location>
</feature>
<keyword evidence="4" id="KW-1003">Cell membrane</keyword>
<dbReference type="InterPro" id="IPR018000">
    <property type="entry name" value="Neurotransmitter_ion_chnl_CS"/>
</dbReference>
<evidence type="ECO:0000256" key="10">
    <source>
        <dbReference type="ARBA" id="ARBA00023303"/>
    </source>
</evidence>
<evidence type="ECO:0000256" key="8">
    <source>
        <dbReference type="ARBA" id="ARBA00023065"/>
    </source>
</evidence>
<evidence type="ECO:0000259" key="13">
    <source>
        <dbReference type="Pfam" id="PF02931"/>
    </source>
</evidence>
<dbReference type="PANTHER" id="PTHR18945">
    <property type="entry name" value="NEUROTRANSMITTER GATED ION CHANNEL"/>
    <property type="match status" value="1"/>
</dbReference>
<feature type="domain" description="Neurotransmitter-gated ion-channel ligand-binding" evidence="13">
    <location>
        <begin position="487"/>
        <end position="589"/>
    </location>
</feature>
<dbReference type="Proteomes" id="UP000887563">
    <property type="component" value="Unplaced"/>
</dbReference>
<evidence type="ECO:0000256" key="4">
    <source>
        <dbReference type="ARBA" id="ARBA00022475"/>
    </source>
</evidence>
<evidence type="ECO:0000256" key="1">
    <source>
        <dbReference type="ARBA" id="ARBA00004141"/>
    </source>
</evidence>
<keyword evidence="6" id="KW-0732">Signal</keyword>
<keyword evidence="11" id="KW-0175">Coiled coil</keyword>
<evidence type="ECO:0000256" key="11">
    <source>
        <dbReference type="SAM" id="Coils"/>
    </source>
</evidence>
<dbReference type="InterPro" id="IPR006028">
    <property type="entry name" value="GABAA/Glycine_rcpt"/>
</dbReference>
<dbReference type="CDD" id="cd18987">
    <property type="entry name" value="LGIC_ECD_anion"/>
    <property type="match status" value="1"/>
</dbReference>
<keyword evidence="8" id="KW-0406">Ion transport</keyword>
<dbReference type="InterPro" id="IPR038050">
    <property type="entry name" value="Neuro_actylchol_rec"/>
</dbReference>
<reference evidence="16" key="1">
    <citation type="submission" date="2022-11" db="UniProtKB">
        <authorList>
            <consortium name="WormBaseParasite"/>
        </authorList>
    </citation>
    <scope>IDENTIFICATION</scope>
</reference>
<dbReference type="GO" id="GO:0005886">
    <property type="term" value="C:plasma membrane"/>
    <property type="evidence" value="ECO:0007669"/>
    <property type="project" value="UniProtKB-SubCell"/>
</dbReference>
<dbReference type="Gene3D" id="1.20.58.390">
    <property type="entry name" value="Neurotransmitter-gated ion-channel transmembrane domain"/>
    <property type="match status" value="1"/>
</dbReference>
<dbReference type="AlphaFoldDB" id="A0A914L7X2"/>
<feature type="coiled-coil region" evidence="11">
    <location>
        <begin position="278"/>
        <end position="305"/>
    </location>
</feature>
<keyword evidence="5 12" id="KW-0812">Transmembrane</keyword>
<keyword evidence="9 12" id="KW-0472">Membrane</keyword>
<dbReference type="Pfam" id="PF02931">
    <property type="entry name" value="Neur_chan_LBD"/>
    <property type="match status" value="1"/>
</dbReference>
<dbReference type="CDD" id="cd19049">
    <property type="entry name" value="LGIC_TM_anion"/>
    <property type="match status" value="1"/>
</dbReference>
<dbReference type="GO" id="GO:0004888">
    <property type="term" value="F:transmembrane signaling receptor activity"/>
    <property type="evidence" value="ECO:0007669"/>
    <property type="project" value="InterPro"/>
</dbReference>
<evidence type="ECO:0000256" key="12">
    <source>
        <dbReference type="SAM" id="Phobius"/>
    </source>
</evidence>
<proteinExistence type="predicted"/>
<feature type="transmembrane region" description="Helical" evidence="12">
    <location>
        <begin position="681"/>
        <end position="703"/>
    </location>
</feature>
<accession>A0A914L7X2</accession>
<evidence type="ECO:0000256" key="3">
    <source>
        <dbReference type="ARBA" id="ARBA00022448"/>
    </source>
</evidence>
<dbReference type="PRINTS" id="PR00253">
    <property type="entry name" value="GABAARECEPTR"/>
</dbReference>
<name>A0A914L7X2_MELIC</name>
<evidence type="ECO:0000313" key="16">
    <source>
        <dbReference type="WBParaSite" id="Minc3s00327g10296"/>
    </source>
</evidence>
<dbReference type="InterPro" id="IPR006202">
    <property type="entry name" value="Neur_chan_lig-bd"/>
</dbReference>
<evidence type="ECO:0000256" key="6">
    <source>
        <dbReference type="ARBA" id="ARBA00022729"/>
    </source>
</evidence>
<keyword evidence="7 12" id="KW-1133">Transmembrane helix</keyword>
<dbReference type="Pfam" id="PF02932">
    <property type="entry name" value="Neur_chan_memb"/>
    <property type="match status" value="1"/>
</dbReference>
<protein>
    <submittedName>
        <fullName evidence="16">Uncharacterized protein</fullName>
    </submittedName>
</protein>
<dbReference type="SUPFAM" id="SSF63712">
    <property type="entry name" value="Nicotinic receptor ligand binding domain-like"/>
    <property type="match status" value="1"/>
</dbReference>
<dbReference type="InterPro" id="IPR036734">
    <property type="entry name" value="Neur_chan_lig-bd_sf"/>
</dbReference>
<dbReference type="InterPro" id="IPR036719">
    <property type="entry name" value="Neuro-gated_channel_TM_sf"/>
</dbReference>
<evidence type="ECO:0000256" key="9">
    <source>
        <dbReference type="ARBA" id="ARBA00023136"/>
    </source>
</evidence>
<sequence length="782" mass="89935">MGGLVLEEAAEDKEVAKESVLKPVLEDISQETIKNDTAEIKKLTYETLNDNTGIMQVKNLEEDMAMRILDSAVNITEDAEELYFDDEEMPRNLSALPEAEGKKVFWVDATFKAVDLNLNISNVPECITWQRYWKAKDNSSNIEKFRLLKIGNQTMSERSINELVEYEVLEKGDRLLSLIPSSVADELFDNQNFEAIGILWQEICGEHERDFFYTSPEDAKAIGVDNDSIICEPFRKELHPDTPTLINLEKRMTKLIGWNYTFEGKNSENNTKNDAKKKIKMRQVVEKKEDKIVKTEEEMEEEIRNRTESATDEISRKPIELDISDESSPLLVFSSADVSNALGLKIASRLYSRHQRVGLALQGICSDYVPTAIEAFNASEFEGIEIEGPIGVNISALESAGVNLTELAEKLRNDTEVDDILSRTKDMEKQVGGSFILPNQYDPFSPPIVFQGSAVVVRFGIYIESISNFQTSTMDYDMDIYLMEILEKIWRPDPFFDVKEAEFHEVTFLNFLMRIFNDGLVLYETRIKLKPACNLVLCKYPHDKQTCELQIKSFAYPLPTVRFEWFSNRKNAIDKNPEVRLPELYIDNYEPAKCNRSRKSGEFACLRAIFRLKRDVGFHIAQTYIPTSLALMFSWVGVWLPEEFMEGRIGVAITVLLTLSTESAGAREHLPSVSYLKAIDLWFGFVTGFVFFTLLQTLFVIGFDKRANQLRKWAQKKRRGTLELSREAREDMSERADKYHKIGRYLDNCCRVFYPLSFALFLILYYFMLTEGRQDDCFTTNE</sequence>
<evidence type="ECO:0000259" key="14">
    <source>
        <dbReference type="Pfam" id="PF02932"/>
    </source>
</evidence>
<keyword evidence="10" id="KW-0407">Ion channel</keyword>
<dbReference type="WBParaSite" id="Minc3s00327g10296">
    <property type="protein sequence ID" value="Minc3s00327g10296"/>
    <property type="gene ID" value="Minc3s00327g10296"/>
</dbReference>
<evidence type="ECO:0000256" key="2">
    <source>
        <dbReference type="ARBA" id="ARBA00004236"/>
    </source>
</evidence>
<dbReference type="SUPFAM" id="SSF90112">
    <property type="entry name" value="Neurotransmitter-gated ion-channel transmembrane pore"/>
    <property type="match status" value="1"/>
</dbReference>
<evidence type="ECO:0000256" key="7">
    <source>
        <dbReference type="ARBA" id="ARBA00022989"/>
    </source>
</evidence>
<dbReference type="FunFam" id="1.20.58.390:FF:000055">
    <property type="entry name" value="Ligand-Gated ion Channel"/>
    <property type="match status" value="1"/>
</dbReference>
<dbReference type="InterPro" id="IPR006201">
    <property type="entry name" value="Neur_channel"/>
</dbReference>
<dbReference type="GO" id="GO:0005230">
    <property type="term" value="F:extracellular ligand-gated monoatomic ion channel activity"/>
    <property type="evidence" value="ECO:0007669"/>
    <property type="project" value="InterPro"/>
</dbReference>
<dbReference type="PROSITE" id="PS00236">
    <property type="entry name" value="NEUROTR_ION_CHANNEL"/>
    <property type="match status" value="1"/>
</dbReference>
<evidence type="ECO:0000256" key="5">
    <source>
        <dbReference type="ARBA" id="ARBA00022692"/>
    </source>
</evidence>
<evidence type="ECO:0000313" key="15">
    <source>
        <dbReference type="Proteomes" id="UP000887563"/>
    </source>
</evidence>
<keyword evidence="3" id="KW-0813">Transport</keyword>
<comment type="subcellular location">
    <subcellularLocation>
        <location evidence="2">Cell membrane</location>
    </subcellularLocation>
    <subcellularLocation>
        <location evidence="1">Membrane</location>
        <topology evidence="1">Multi-pass membrane protein</topology>
    </subcellularLocation>
</comment>
<dbReference type="Gene3D" id="2.70.170.10">
    <property type="entry name" value="Neurotransmitter-gated ion-channel ligand-binding domain"/>
    <property type="match status" value="1"/>
</dbReference>